<feature type="chain" id="PRO_5029885658" evidence="1">
    <location>
        <begin position="20"/>
        <end position="416"/>
    </location>
</feature>
<dbReference type="Pfam" id="PF01663">
    <property type="entry name" value="Phosphodiest"/>
    <property type="match status" value="1"/>
</dbReference>
<dbReference type="CDD" id="cd16018">
    <property type="entry name" value="Enpp"/>
    <property type="match status" value="1"/>
</dbReference>
<proteinExistence type="predicted"/>
<dbReference type="Gene3D" id="3.30.1360.180">
    <property type="match status" value="1"/>
</dbReference>
<evidence type="ECO:0000313" key="2">
    <source>
        <dbReference type="EMBL" id="MVT10566.1"/>
    </source>
</evidence>
<name>A0A7K1U8C3_9BACT</name>
<protein>
    <submittedName>
        <fullName evidence="2">Alkaline phosphatase family protein</fullName>
    </submittedName>
</protein>
<dbReference type="RefSeq" id="WP_157308008.1">
    <property type="nucleotide sequence ID" value="NZ_WRXN01000009.1"/>
</dbReference>
<sequence length="416" mass="47489">MKRFCLFFSILLWITQLKAQDTTQQIAGGIKNSTTQQDKPYVIMISVDGFRYDYADKYNATNLLRLSGGGVRATAMQPSWPSLTFPNHYSLVTGLYPAHHGLVDNTFYDRQRKEEYRVGSKSVTDGSWYGGTPLWVLAAQQQMVSASYFWVASEAEIKGIRPAYYYKYHEKTNIDSRIQTVVDWLRLPAADRPHLITFYFPEVDHSGHWAGPDTDSTLKMVKFVDESIGKLVKAVDKLHLPVNYILVSDHGMTWADTTITHRITIPPAFIQDLTVAPGSEKIMLYGSNQQQIRKAYDSLNLHRNHYTVYLKNDMPARWHYGQEDRYNRIGDILLVAEPGYIFWNSTGRVYPGHHGYDNNLADMHAVFMAWGPAFKPHTHTGTFENVHVYPLVAQLLGLHITEPIDGKLDVLKSILK</sequence>
<dbReference type="InterPro" id="IPR002591">
    <property type="entry name" value="Phosphodiest/P_Trfase"/>
</dbReference>
<dbReference type="SUPFAM" id="SSF53649">
    <property type="entry name" value="Alkaline phosphatase-like"/>
    <property type="match status" value="1"/>
</dbReference>
<dbReference type="Proteomes" id="UP000461730">
    <property type="component" value="Unassembled WGS sequence"/>
</dbReference>
<evidence type="ECO:0000256" key="1">
    <source>
        <dbReference type="SAM" id="SignalP"/>
    </source>
</evidence>
<dbReference type="CDD" id="cd15482">
    <property type="entry name" value="Sialidase_non-viral"/>
    <property type="match status" value="1"/>
</dbReference>
<dbReference type="PANTHER" id="PTHR10151:SF120">
    <property type="entry name" value="BIS(5'-ADENOSYL)-TRIPHOSPHATASE"/>
    <property type="match status" value="1"/>
</dbReference>
<accession>A0A7K1U8C3</accession>
<keyword evidence="1" id="KW-0732">Signal</keyword>
<dbReference type="InterPro" id="IPR017850">
    <property type="entry name" value="Alkaline_phosphatase_core_sf"/>
</dbReference>
<evidence type="ECO:0000313" key="3">
    <source>
        <dbReference type="Proteomes" id="UP000461730"/>
    </source>
</evidence>
<dbReference type="PANTHER" id="PTHR10151">
    <property type="entry name" value="ECTONUCLEOTIDE PYROPHOSPHATASE/PHOSPHODIESTERASE"/>
    <property type="match status" value="1"/>
</dbReference>
<gene>
    <name evidence="2" type="ORF">GO493_20010</name>
</gene>
<dbReference type="EMBL" id="WRXN01000009">
    <property type="protein sequence ID" value="MVT10566.1"/>
    <property type="molecule type" value="Genomic_DNA"/>
</dbReference>
<organism evidence="2 3">
    <name type="scientific">Chitinophaga tropicalis</name>
    <dbReference type="NCBI Taxonomy" id="2683588"/>
    <lineage>
        <taxon>Bacteria</taxon>
        <taxon>Pseudomonadati</taxon>
        <taxon>Bacteroidota</taxon>
        <taxon>Chitinophagia</taxon>
        <taxon>Chitinophagales</taxon>
        <taxon>Chitinophagaceae</taxon>
        <taxon>Chitinophaga</taxon>
    </lineage>
</organism>
<dbReference type="AlphaFoldDB" id="A0A7K1U8C3"/>
<keyword evidence="3" id="KW-1185">Reference proteome</keyword>
<comment type="caution">
    <text evidence="2">The sequence shown here is derived from an EMBL/GenBank/DDBJ whole genome shotgun (WGS) entry which is preliminary data.</text>
</comment>
<reference evidence="2 3" key="1">
    <citation type="submission" date="2019-12" db="EMBL/GenBank/DDBJ databases">
        <title>Chitinophaga sp. strain ysch24 (GDMCC 1.1355), whole genome shotgun sequence.</title>
        <authorList>
            <person name="Zhang X."/>
        </authorList>
    </citation>
    <scope>NUCLEOTIDE SEQUENCE [LARGE SCALE GENOMIC DNA]</scope>
    <source>
        <strain evidence="3">ysch24</strain>
    </source>
</reference>
<dbReference type="Gene3D" id="3.40.720.10">
    <property type="entry name" value="Alkaline Phosphatase, subunit A"/>
    <property type="match status" value="1"/>
</dbReference>
<feature type="signal peptide" evidence="1">
    <location>
        <begin position="1"/>
        <end position="19"/>
    </location>
</feature>
<dbReference type="GO" id="GO:0016787">
    <property type="term" value="F:hydrolase activity"/>
    <property type="evidence" value="ECO:0007669"/>
    <property type="project" value="UniProtKB-ARBA"/>
</dbReference>